<dbReference type="OrthoDB" id="6344460at2759"/>
<keyword evidence="2" id="KW-0436">Ligase</keyword>
<comment type="caution">
    <text evidence="2">The sequence shown here is derived from an EMBL/GenBank/DDBJ whole genome shotgun (WGS) entry which is preliminary data.</text>
</comment>
<dbReference type="EMBL" id="MU827199">
    <property type="protein sequence ID" value="KAJ7367430.1"/>
    <property type="molecule type" value="Genomic_DNA"/>
</dbReference>
<organism evidence="2 3">
    <name type="scientific">Desmophyllum pertusum</name>
    <dbReference type="NCBI Taxonomy" id="174260"/>
    <lineage>
        <taxon>Eukaryota</taxon>
        <taxon>Metazoa</taxon>
        <taxon>Cnidaria</taxon>
        <taxon>Anthozoa</taxon>
        <taxon>Hexacorallia</taxon>
        <taxon>Scleractinia</taxon>
        <taxon>Caryophylliina</taxon>
        <taxon>Caryophylliidae</taxon>
        <taxon>Desmophyllum</taxon>
    </lineage>
</organism>
<gene>
    <name evidence="2" type="primary">UBE3A_2</name>
    <name evidence="2" type="ORF">OS493_040428</name>
</gene>
<protein>
    <submittedName>
        <fullName evidence="2">Ubiquitin-protein ligase E3A</fullName>
        <ecNumber evidence="2">2.3.2.26</ecNumber>
    </submittedName>
</protein>
<feature type="non-terminal residue" evidence="2">
    <location>
        <position position="215"/>
    </location>
</feature>
<evidence type="ECO:0000256" key="1">
    <source>
        <dbReference type="SAM" id="MobiDB-lite"/>
    </source>
</evidence>
<accession>A0A9W9YV07</accession>
<keyword evidence="2" id="KW-0808">Transferase</keyword>
<reference evidence="2" key="1">
    <citation type="submission" date="2023-01" db="EMBL/GenBank/DDBJ databases">
        <title>Genome assembly of the deep-sea coral Lophelia pertusa.</title>
        <authorList>
            <person name="Herrera S."/>
            <person name="Cordes E."/>
        </authorList>
    </citation>
    <scope>NUCLEOTIDE SEQUENCE</scope>
    <source>
        <strain evidence="2">USNM1676648</strain>
        <tissue evidence="2">Polyp</tissue>
    </source>
</reference>
<evidence type="ECO:0000313" key="2">
    <source>
        <dbReference type="EMBL" id="KAJ7367430.1"/>
    </source>
</evidence>
<sequence length="215" mass="24716">MIRKQEWQTKEDKFVRRKREALDKEKEELQSSEKRAGGDSTKKLSQTARHEDTLVNDSGLEKPAVSTPKVRDVRKRAKKEKADLGPSEDEALQVEDMEPPVLPLLSDLRDRIAVEGDAITRAKEFLRRQRRSVQRRQAALEDARKEWTNDMSQNFARGKPLSSRNANFLEDVRTRLDEEEAELGVVMEHMSAGQELLRQKEDRLKVLETALLGGL</sequence>
<feature type="compositionally biased region" description="Basic and acidic residues" evidence="1">
    <location>
        <begin position="1"/>
        <end position="53"/>
    </location>
</feature>
<dbReference type="GO" id="GO:0016874">
    <property type="term" value="F:ligase activity"/>
    <property type="evidence" value="ECO:0007669"/>
    <property type="project" value="UniProtKB-KW"/>
</dbReference>
<proteinExistence type="predicted"/>
<name>A0A9W9YV07_9CNID</name>
<dbReference type="Proteomes" id="UP001163046">
    <property type="component" value="Unassembled WGS sequence"/>
</dbReference>
<dbReference type="GO" id="GO:0061630">
    <property type="term" value="F:ubiquitin protein ligase activity"/>
    <property type="evidence" value="ECO:0007669"/>
    <property type="project" value="UniProtKB-EC"/>
</dbReference>
<keyword evidence="3" id="KW-1185">Reference proteome</keyword>
<dbReference type="EC" id="2.3.2.26" evidence="2"/>
<keyword evidence="2" id="KW-0012">Acyltransferase</keyword>
<evidence type="ECO:0000313" key="3">
    <source>
        <dbReference type="Proteomes" id="UP001163046"/>
    </source>
</evidence>
<feature type="region of interest" description="Disordered" evidence="1">
    <location>
        <begin position="1"/>
        <end position="91"/>
    </location>
</feature>
<dbReference type="AlphaFoldDB" id="A0A9W9YV07"/>